<reference evidence="1 2" key="1">
    <citation type="submission" date="2018-06" db="EMBL/GenBank/DDBJ databases">
        <title>Freshwater and sediment microbial communities from various areas in North America, analyzing microbe dynamics in response to fracking.</title>
        <authorList>
            <person name="Lamendella R."/>
        </authorList>
    </citation>
    <scope>NUCLEOTIDE SEQUENCE [LARGE SCALE GENOMIC DNA]</scope>
    <source>
        <strain evidence="1 2">97B</strain>
    </source>
</reference>
<dbReference type="Proteomes" id="UP000252118">
    <property type="component" value="Unassembled WGS sequence"/>
</dbReference>
<dbReference type="AlphaFoldDB" id="A0A366EFQ7"/>
<proteinExistence type="predicted"/>
<sequence length="254" mass="29898">MDEEDYIKTRKDSLGRVILQWPELIFLKMDMGYYADYLLKFSLYSRRMILMEDEIIGFSQQQLYSFYGISHDTIRRYLGKTKEKVRKKHKPKIRDITRHSNVAKEVVSFLAILSRVPFSWVEEESPEQLWTIQHFSYLDDSKKSLAWLKNELEDLPLAKSIHDVRGIIINQGVANSLYLRIEWVKGGLIIEVFNPNCTIGEIVPLIKLLQKYNYAFGYMDTVITTQKNFTFIINLKNNSPICLPMEFKSLECTF</sequence>
<name>A0A366EFQ7_9BACI</name>
<organism evidence="1 2">
    <name type="scientific">Rossellomorea aquimaris</name>
    <dbReference type="NCBI Taxonomy" id="189382"/>
    <lineage>
        <taxon>Bacteria</taxon>
        <taxon>Bacillati</taxon>
        <taxon>Bacillota</taxon>
        <taxon>Bacilli</taxon>
        <taxon>Bacillales</taxon>
        <taxon>Bacillaceae</taxon>
        <taxon>Rossellomorea</taxon>
    </lineage>
</organism>
<accession>A0A366EFQ7</accession>
<gene>
    <name evidence="1" type="ORF">DET59_12038</name>
</gene>
<protein>
    <submittedName>
        <fullName evidence="1">Uncharacterized protein</fullName>
    </submittedName>
</protein>
<dbReference type="EMBL" id="QNRJ01000020">
    <property type="protein sequence ID" value="RBP01237.1"/>
    <property type="molecule type" value="Genomic_DNA"/>
</dbReference>
<comment type="caution">
    <text evidence="1">The sequence shown here is derived from an EMBL/GenBank/DDBJ whole genome shotgun (WGS) entry which is preliminary data.</text>
</comment>
<evidence type="ECO:0000313" key="1">
    <source>
        <dbReference type="EMBL" id="RBP01237.1"/>
    </source>
</evidence>
<evidence type="ECO:0000313" key="2">
    <source>
        <dbReference type="Proteomes" id="UP000252118"/>
    </source>
</evidence>